<evidence type="ECO:0000313" key="3">
    <source>
        <dbReference type="Proteomes" id="UP000737402"/>
    </source>
</evidence>
<evidence type="ECO:0000256" key="1">
    <source>
        <dbReference type="SAM" id="MobiDB-lite"/>
    </source>
</evidence>
<feature type="compositionally biased region" description="Basic and acidic residues" evidence="1">
    <location>
        <begin position="12"/>
        <end position="25"/>
    </location>
</feature>
<reference evidence="2 3" key="1">
    <citation type="submission" date="2021-01" db="EMBL/GenBank/DDBJ databases">
        <title>Genomic Encyclopedia of Type Strains, Phase IV (KMG-IV): sequencing the most valuable type-strain genomes for metagenomic binning, comparative biology and taxonomic classification.</title>
        <authorList>
            <person name="Goeker M."/>
        </authorList>
    </citation>
    <scope>NUCLEOTIDE SEQUENCE [LARGE SCALE GENOMIC DNA]</scope>
    <source>
        <strain evidence="2 3">DSM 25879</strain>
    </source>
</reference>
<proteinExistence type="predicted"/>
<organism evidence="2 3">
    <name type="scientific">Sutcliffiella tianshenii</name>
    <dbReference type="NCBI Taxonomy" id="1463404"/>
    <lineage>
        <taxon>Bacteria</taxon>
        <taxon>Bacillati</taxon>
        <taxon>Bacillota</taxon>
        <taxon>Bacilli</taxon>
        <taxon>Bacillales</taxon>
        <taxon>Bacillaceae</taxon>
        <taxon>Sutcliffiella</taxon>
    </lineage>
</organism>
<gene>
    <name evidence="2" type="ORF">JOC95_003941</name>
</gene>
<protein>
    <submittedName>
        <fullName evidence="2">Uncharacterized protein</fullName>
    </submittedName>
</protein>
<sequence length="97" mass="11288">MSSSYKNKSCCNKKDDCKDDHKKDHDQDCFCDKFITKFIGQEVKIFTKDGKYVSGLIAWFDKESGIVILVPKQRQCDDLAVDYICCKHIVRIRREAC</sequence>
<feature type="compositionally biased region" description="Low complexity" evidence="1">
    <location>
        <begin position="1"/>
        <end position="10"/>
    </location>
</feature>
<keyword evidence="3" id="KW-1185">Reference proteome</keyword>
<evidence type="ECO:0000313" key="2">
    <source>
        <dbReference type="EMBL" id="MBM7622031.1"/>
    </source>
</evidence>
<name>A0ABS2P4Y8_9BACI</name>
<dbReference type="RefSeq" id="WP_204419219.1">
    <property type="nucleotide sequence ID" value="NZ_JAFBED010000013.1"/>
</dbReference>
<dbReference type="EMBL" id="JAFBED010000013">
    <property type="protein sequence ID" value="MBM7622031.1"/>
    <property type="molecule type" value="Genomic_DNA"/>
</dbReference>
<accession>A0ABS2P4Y8</accession>
<comment type="caution">
    <text evidence="2">The sequence shown here is derived from an EMBL/GenBank/DDBJ whole genome shotgun (WGS) entry which is preliminary data.</text>
</comment>
<dbReference type="Proteomes" id="UP000737402">
    <property type="component" value="Unassembled WGS sequence"/>
</dbReference>
<feature type="region of interest" description="Disordered" evidence="1">
    <location>
        <begin position="1"/>
        <end position="25"/>
    </location>
</feature>